<reference evidence="9" key="1">
    <citation type="submission" date="2023-07" db="EMBL/GenBank/DDBJ databases">
        <authorList>
            <consortium name="AG Swart"/>
            <person name="Singh M."/>
            <person name="Singh A."/>
            <person name="Seah K."/>
            <person name="Emmerich C."/>
        </authorList>
    </citation>
    <scope>NUCLEOTIDE SEQUENCE</scope>
    <source>
        <strain evidence="9">DP1</strain>
    </source>
</reference>
<dbReference type="PROSITE" id="PS51293">
    <property type="entry name" value="SANT"/>
    <property type="match status" value="1"/>
</dbReference>
<evidence type="ECO:0000313" key="10">
    <source>
        <dbReference type="Proteomes" id="UP001295684"/>
    </source>
</evidence>
<evidence type="ECO:0000256" key="2">
    <source>
        <dbReference type="ARBA" id="ARBA00023125"/>
    </source>
</evidence>
<dbReference type="NCBIfam" id="TIGR01557">
    <property type="entry name" value="myb_SHAQKYF"/>
    <property type="match status" value="1"/>
</dbReference>
<dbReference type="CDD" id="cd00167">
    <property type="entry name" value="SANT"/>
    <property type="match status" value="1"/>
</dbReference>
<dbReference type="Proteomes" id="UP001295684">
    <property type="component" value="Unassembled WGS sequence"/>
</dbReference>
<dbReference type="PROSITE" id="PS51294">
    <property type="entry name" value="HTH_MYB"/>
    <property type="match status" value="1"/>
</dbReference>
<dbReference type="InterPro" id="IPR001005">
    <property type="entry name" value="SANT/Myb"/>
</dbReference>
<dbReference type="PROSITE" id="PS50090">
    <property type="entry name" value="MYB_LIKE"/>
    <property type="match status" value="1"/>
</dbReference>
<dbReference type="SUPFAM" id="SSF46689">
    <property type="entry name" value="Homeodomain-like"/>
    <property type="match status" value="1"/>
</dbReference>
<dbReference type="GO" id="GO:0003677">
    <property type="term" value="F:DNA binding"/>
    <property type="evidence" value="ECO:0007669"/>
    <property type="project" value="UniProtKB-KW"/>
</dbReference>
<evidence type="ECO:0000259" key="6">
    <source>
        <dbReference type="PROSITE" id="PS50090"/>
    </source>
</evidence>
<dbReference type="InterPro" id="IPR017930">
    <property type="entry name" value="Myb_dom"/>
</dbReference>
<dbReference type="AlphaFoldDB" id="A0AAD1Y5K8"/>
<evidence type="ECO:0000259" key="8">
    <source>
        <dbReference type="PROSITE" id="PS51294"/>
    </source>
</evidence>
<gene>
    <name evidence="9" type="ORF">ECRASSUSDP1_LOCUS26646</name>
</gene>
<evidence type="ECO:0000256" key="4">
    <source>
        <dbReference type="ARBA" id="ARBA00023242"/>
    </source>
</evidence>
<organism evidence="9 10">
    <name type="scientific">Euplotes crassus</name>
    <dbReference type="NCBI Taxonomy" id="5936"/>
    <lineage>
        <taxon>Eukaryota</taxon>
        <taxon>Sar</taxon>
        <taxon>Alveolata</taxon>
        <taxon>Ciliophora</taxon>
        <taxon>Intramacronucleata</taxon>
        <taxon>Spirotrichea</taxon>
        <taxon>Hypotrichia</taxon>
        <taxon>Euplotida</taxon>
        <taxon>Euplotidae</taxon>
        <taxon>Moneuplotes</taxon>
    </lineage>
</organism>
<dbReference type="InterPro" id="IPR009057">
    <property type="entry name" value="Homeodomain-like_sf"/>
</dbReference>
<evidence type="ECO:0000256" key="1">
    <source>
        <dbReference type="ARBA" id="ARBA00023015"/>
    </source>
</evidence>
<keyword evidence="2" id="KW-0238">DNA-binding</keyword>
<feature type="region of interest" description="Disordered" evidence="5">
    <location>
        <begin position="374"/>
        <end position="395"/>
    </location>
</feature>
<dbReference type="InterPro" id="IPR006447">
    <property type="entry name" value="Myb_dom_plants"/>
</dbReference>
<feature type="domain" description="Myb-like" evidence="6">
    <location>
        <begin position="12"/>
        <end position="62"/>
    </location>
</feature>
<dbReference type="Pfam" id="PF00249">
    <property type="entry name" value="Myb_DNA-binding"/>
    <property type="match status" value="1"/>
</dbReference>
<evidence type="ECO:0000256" key="3">
    <source>
        <dbReference type="ARBA" id="ARBA00023163"/>
    </source>
</evidence>
<sequence>MEEEKTTKDNRRVQKVTGRWKRHEHKLFVDCLMKYGKDWSKLETCVPTRTSIQIRSHAQNYFDSIKKQYGTENPIEFIQNDLNNKFCNIRGLEKNNNNMNMVKQENEPKPGSQKMLDNFSSHPNTLRSQESQRFSQRQNRKRVNEEFYGMSSEQRLHSSNKYFKDQNGVHRDISNSSNSDYVYLNRGTVMVKANKIETGVSCDIDTSTLPRENSSIKCTYSNQQNTEKRNTKFKNVNALGYVFPFQHYRNSTILSSKNDNNTMKFDRYTNKFTQVENNSHQPKPPSNFITQLSPFHQDLIGIFGKLFCLREYNINCFEPSNSQINFPSSSALAENGNPNCSFLSSSPDRILKSYSSRRNLNNSHPICFNKANQDYFGPHRDPKKNQNHNEGPKKL</sequence>
<name>A0AAD1Y5K8_EUPCR</name>
<feature type="region of interest" description="Disordered" evidence="5">
    <location>
        <begin position="97"/>
        <end position="141"/>
    </location>
</feature>
<keyword evidence="3" id="KW-0804">Transcription</keyword>
<proteinExistence type="predicted"/>
<keyword evidence="10" id="KW-1185">Reference proteome</keyword>
<dbReference type="PANTHER" id="PTHR12802">
    <property type="entry name" value="SWI/SNF COMPLEX-RELATED"/>
    <property type="match status" value="1"/>
</dbReference>
<protein>
    <submittedName>
        <fullName evidence="9">Uncharacterized protein</fullName>
    </submittedName>
</protein>
<dbReference type="InterPro" id="IPR017884">
    <property type="entry name" value="SANT_dom"/>
</dbReference>
<dbReference type="SMART" id="SM00717">
    <property type="entry name" value="SANT"/>
    <property type="match status" value="1"/>
</dbReference>
<feature type="domain" description="SANT" evidence="7">
    <location>
        <begin position="15"/>
        <end position="66"/>
    </location>
</feature>
<dbReference type="Gene3D" id="1.10.10.60">
    <property type="entry name" value="Homeodomain-like"/>
    <property type="match status" value="1"/>
</dbReference>
<keyword evidence="4" id="KW-0539">Nucleus</keyword>
<feature type="domain" description="HTH myb-type" evidence="8">
    <location>
        <begin position="12"/>
        <end position="66"/>
    </location>
</feature>
<keyword evidence="1" id="KW-0805">Transcription regulation</keyword>
<evidence type="ECO:0000256" key="5">
    <source>
        <dbReference type="SAM" id="MobiDB-lite"/>
    </source>
</evidence>
<evidence type="ECO:0000313" key="9">
    <source>
        <dbReference type="EMBL" id="CAI2385104.1"/>
    </source>
</evidence>
<feature type="compositionally biased region" description="Low complexity" evidence="5">
    <location>
        <begin position="127"/>
        <end position="137"/>
    </location>
</feature>
<accession>A0AAD1Y5K8</accession>
<comment type="caution">
    <text evidence="9">The sequence shown here is derived from an EMBL/GenBank/DDBJ whole genome shotgun (WGS) entry which is preliminary data.</text>
</comment>
<dbReference type="EMBL" id="CAMPGE010027478">
    <property type="protein sequence ID" value="CAI2385104.1"/>
    <property type="molecule type" value="Genomic_DNA"/>
</dbReference>
<evidence type="ECO:0000259" key="7">
    <source>
        <dbReference type="PROSITE" id="PS51293"/>
    </source>
</evidence>